<dbReference type="AlphaFoldDB" id="A0A9X1FZ41"/>
<accession>A0A9X1FZ41</accession>
<protein>
    <submittedName>
        <fullName evidence="2">Uncharacterized protein</fullName>
    </submittedName>
</protein>
<keyword evidence="1" id="KW-1133">Transmembrane helix</keyword>
<proteinExistence type="predicted"/>
<dbReference type="EMBL" id="JAHXDN010000005">
    <property type="protein sequence ID" value="MBW4709690.1"/>
    <property type="molecule type" value="Genomic_DNA"/>
</dbReference>
<keyword evidence="3" id="KW-1185">Reference proteome</keyword>
<comment type="caution">
    <text evidence="2">The sequence shown here is derived from an EMBL/GenBank/DDBJ whole genome shotgun (WGS) entry which is preliminary data.</text>
</comment>
<dbReference type="Proteomes" id="UP001138661">
    <property type="component" value="Unassembled WGS sequence"/>
</dbReference>
<reference evidence="2" key="1">
    <citation type="submission" date="2021-07" db="EMBL/GenBank/DDBJ databases">
        <title>Roseobacter insulae sp. nov., isolated from a tidal flat.</title>
        <authorList>
            <person name="Park S."/>
            <person name="Yoon J.-H."/>
        </authorList>
    </citation>
    <scope>NUCLEOTIDE SEQUENCE</scope>
    <source>
        <strain evidence="2">YSTF-M11</strain>
    </source>
</reference>
<organism evidence="2 3">
    <name type="scientific">Roseobacter insulae</name>
    <dbReference type="NCBI Taxonomy" id="2859783"/>
    <lineage>
        <taxon>Bacteria</taxon>
        <taxon>Pseudomonadati</taxon>
        <taxon>Pseudomonadota</taxon>
        <taxon>Alphaproteobacteria</taxon>
        <taxon>Rhodobacterales</taxon>
        <taxon>Roseobacteraceae</taxon>
        <taxon>Roseobacter</taxon>
    </lineage>
</organism>
<evidence type="ECO:0000256" key="1">
    <source>
        <dbReference type="SAM" id="Phobius"/>
    </source>
</evidence>
<feature type="transmembrane region" description="Helical" evidence="1">
    <location>
        <begin position="7"/>
        <end position="28"/>
    </location>
</feature>
<evidence type="ECO:0000313" key="3">
    <source>
        <dbReference type="Proteomes" id="UP001138661"/>
    </source>
</evidence>
<name>A0A9X1FZ41_9RHOB</name>
<dbReference type="RefSeq" id="WP_219505500.1">
    <property type="nucleotide sequence ID" value="NZ_JAHXDN010000005.1"/>
</dbReference>
<sequence length="146" mass="16316">MTRMRYFALVAASMLVVFVSTLLIPMVLEFAVAKGYQGPLVPGLMLFLFASVVFTVFIRVGRAGVERRENSRVDTKQTLLDLKLPFFLPLSAASAFSVFATIIFPMSLAMGIHHDGFQGVWRSAPWLILFIPMLAKEQSENLNAMR</sequence>
<keyword evidence="1" id="KW-0812">Transmembrane</keyword>
<evidence type="ECO:0000313" key="2">
    <source>
        <dbReference type="EMBL" id="MBW4709690.1"/>
    </source>
</evidence>
<keyword evidence="1" id="KW-0472">Membrane</keyword>
<feature type="transmembrane region" description="Helical" evidence="1">
    <location>
        <begin position="40"/>
        <end position="61"/>
    </location>
</feature>
<gene>
    <name evidence="2" type="ORF">KX928_18030</name>
</gene>
<feature type="transmembrane region" description="Helical" evidence="1">
    <location>
        <begin position="82"/>
        <end position="104"/>
    </location>
</feature>